<comment type="caution">
    <text evidence="2">The sequence shown here is derived from an EMBL/GenBank/DDBJ whole genome shotgun (WGS) entry which is preliminary data.</text>
</comment>
<gene>
    <name evidence="2" type="ORF">HID58_042842</name>
</gene>
<organism evidence="2 3">
    <name type="scientific">Brassica napus</name>
    <name type="common">Rape</name>
    <dbReference type="NCBI Taxonomy" id="3708"/>
    <lineage>
        <taxon>Eukaryota</taxon>
        <taxon>Viridiplantae</taxon>
        <taxon>Streptophyta</taxon>
        <taxon>Embryophyta</taxon>
        <taxon>Tracheophyta</taxon>
        <taxon>Spermatophyta</taxon>
        <taxon>Magnoliopsida</taxon>
        <taxon>eudicotyledons</taxon>
        <taxon>Gunneridae</taxon>
        <taxon>Pentapetalae</taxon>
        <taxon>rosids</taxon>
        <taxon>malvids</taxon>
        <taxon>Brassicales</taxon>
        <taxon>Brassicaceae</taxon>
        <taxon>Brassiceae</taxon>
        <taxon>Brassica</taxon>
    </lineage>
</organism>
<name>A0ABQ8BET2_BRANA</name>
<dbReference type="Proteomes" id="UP000824890">
    <property type="component" value="Unassembled WGS sequence"/>
</dbReference>
<dbReference type="EMBL" id="JAGKQM010000011">
    <property type="protein sequence ID" value="KAH0903339.1"/>
    <property type="molecule type" value="Genomic_DNA"/>
</dbReference>
<protein>
    <submittedName>
        <fullName evidence="2">Uncharacterized protein</fullName>
    </submittedName>
</protein>
<feature type="region of interest" description="Disordered" evidence="1">
    <location>
        <begin position="285"/>
        <end position="317"/>
    </location>
</feature>
<sequence>ESFQLMVRTKKMAKRDIALTSWTHAAGESSRPYLTDEGSEATPPRNNLPSTALLPEITEELELFNTANEKEPSEESDDQHASSVHEEAQIDKVTATSSDPAPPKPLSAPIGTVPSESHRSETPDPVTDSLLLLCHEEKDGSVEEAKEQSKDSEPVEKVQEDAQIEGIVSLGSSSEEISEKQGRKKRVMKRLGLGTSKRCKTSKSGDPRPSSLDQPKAASGSQVVKASERGTVVKASPVTKRVEKFLHRSIIVERLVDMTETVVYTKDKRVGEIYEQRVAKAKGKAKEVGEGKLSSRSLRMPPHVPSPSIAPASSNRTGPRRFVVHDLGSVSILQGLLTQEDLQAILQQTTRALQALTDIVQDLSRSVA</sequence>
<feature type="compositionally biased region" description="Basic and acidic residues" evidence="1">
    <location>
        <begin position="68"/>
        <end position="90"/>
    </location>
</feature>
<evidence type="ECO:0000313" key="2">
    <source>
        <dbReference type="EMBL" id="KAH0903339.1"/>
    </source>
</evidence>
<accession>A0ABQ8BET2</accession>
<evidence type="ECO:0000256" key="1">
    <source>
        <dbReference type="SAM" id="MobiDB-lite"/>
    </source>
</evidence>
<feature type="compositionally biased region" description="Basic and acidic residues" evidence="1">
    <location>
        <begin position="134"/>
        <end position="160"/>
    </location>
</feature>
<feature type="non-terminal residue" evidence="2">
    <location>
        <position position="1"/>
    </location>
</feature>
<feature type="non-terminal residue" evidence="2">
    <location>
        <position position="368"/>
    </location>
</feature>
<feature type="region of interest" description="Disordered" evidence="1">
    <location>
        <begin position="21"/>
        <end position="229"/>
    </location>
</feature>
<evidence type="ECO:0000313" key="3">
    <source>
        <dbReference type="Proteomes" id="UP000824890"/>
    </source>
</evidence>
<proteinExistence type="predicted"/>
<reference evidence="2 3" key="1">
    <citation type="submission" date="2021-05" db="EMBL/GenBank/DDBJ databases">
        <title>Genome Assembly of Synthetic Allotetraploid Brassica napus Reveals Homoeologous Exchanges between Subgenomes.</title>
        <authorList>
            <person name="Davis J.T."/>
        </authorList>
    </citation>
    <scope>NUCLEOTIDE SEQUENCE [LARGE SCALE GENOMIC DNA]</scope>
    <source>
        <strain evidence="3">cv. Da-Ae</strain>
        <tissue evidence="2">Seedling</tissue>
    </source>
</reference>
<keyword evidence="3" id="KW-1185">Reference proteome</keyword>